<evidence type="ECO:0000313" key="2">
    <source>
        <dbReference type="EMBL" id="CAG7872103.1"/>
    </source>
</evidence>
<dbReference type="AlphaFoldDB" id="A0A3P5YJX4"/>
<reference evidence="3" key="1">
    <citation type="submission" date="2018-11" db="EMBL/GenBank/DDBJ databases">
        <authorList>
            <consortium name="Genoscope - CEA"/>
            <person name="William W."/>
        </authorList>
    </citation>
    <scope>NUCLEOTIDE SEQUENCE</scope>
</reference>
<dbReference type="EMBL" id="LR031569">
    <property type="protein sequence ID" value="VDC67977.1"/>
    <property type="molecule type" value="Genomic_DNA"/>
</dbReference>
<evidence type="ECO:0000313" key="3">
    <source>
        <dbReference type="EMBL" id="VDC67977.1"/>
    </source>
</evidence>
<dbReference type="Proteomes" id="UP000694005">
    <property type="component" value="Chromosome A06"/>
</dbReference>
<accession>A0A3P5YJX4</accession>
<dbReference type="InterPro" id="IPR026960">
    <property type="entry name" value="RVT-Znf"/>
</dbReference>
<proteinExistence type="predicted"/>
<dbReference type="EMBL" id="LS974622">
    <property type="protein sequence ID" value="CAG7872103.1"/>
    <property type="molecule type" value="Genomic_DNA"/>
</dbReference>
<dbReference type="PANTHER" id="PTHR33116:SF84">
    <property type="entry name" value="RNA-DIRECTED DNA POLYMERASE"/>
    <property type="match status" value="1"/>
</dbReference>
<organism evidence="3">
    <name type="scientific">Brassica campestris</name>
    <name type="common">Field mustard</name>
    <dbReference type="NCBI Taxonomy" id="3711"/>
    <lineage>
        <taxon>Eukaryota</taxon>
        <taxon>Viridiplantae</taxon>
        <taxon>Streptophyta</taxon>
        <taxon>Embryophyta</taxon>
        <taxon>Tracheophyta</taxon>
        <taxon>Spermatophyta</taxon>
        <taxon>Magnoliopsida</taxon>
        <taxon>eudicotyledons</taxon>
        <taxon>Gunneridae</taxon>
        <taxon>Pentapetalae</taxon>
        <taxon>rosids</taxon>
        <taxon>malvids</taxon>
        <taxon>Brassicales</taxon>
        <taxon>Brassicaceae</taxon>
        <taxon>Brassiceae</taxon>
        <taxon>Brassica</taxon>
    </lineage>
</organism>
<evidence type="ECO:0000259" key="1">
    <source>
        <dbReference type="Pfam" id="PF13966"/>
    </source>
</evidence>
<protein>
    <recommendedName>
        <fullName evidence="1">Reverse transcriptase zinc-binding domain-containing protein</fullName>
    </recommendedName>
</protein>
<name>A0A3P5YJX4_BRACM</name>
<dbReference type="Gramene" id="A06p43430.2_BraZ1">
    <property type="protein sequence ID" value="A06p43430.2_BraZ1.CDS.1"/>
    <property type="gene ID" value="A06g43430.2_BraZ1"/>
</dbReference>
<feature type="domain" description="Reverse transcriptase zinc-binding" evidence="1">
    <location>
        <begin position="87"/>
        <end position="171"/>
    </location>
</feature>
<sequence length="196" mass="22424">MFWFDSWSDLGPLIDFIGATGPRQLRIRLSASVADATSNGEWHLPSARSPQAEALQIHLTTIQPPSQSRGEDQFLWLQANGTFGSSFSSRVTWESIRTYSPIKPWYKVIWFKQHIPRNSFISWLALLRRLPTRDRLRRWGMTVPEGCVLCSSAAETHHHLFFECSFSSSVWSYYAGRIWPNPPQDLHSAAAWISSS</sequence>
<dbReference type="PANTHER" id="PTHR33116">
    <property type="entry name" value="REVERSE TRANSCRIPTASE ZINC-BINDING DOMAIN-CONTAINING PROTEIN-RELATED-RELATED"/>
    <property type="match status" value="1"/>
</dbReference>
<gene>
    <name evidence="3" type="ORF">BRAA06T26517Z</name>
    <name evidence="2" type="ORF">BRAPAZ1V2_A06P43430.2</name>
</gene>
<dbReference type="Pfam" id="PF13966">
    <property type="entry name" value="zf-RVT"/>
    <property type="match status" value="1"/>
</dbReference>